<keyword evidence="1" id="KW-0547">Nucleotide-binding</keyword>
<accession>A0A6S7JPQ5</accession>
<dbReference type="AlphaFoldDB" id="A0A6S7JPQ5"/>
<sequence>MPSVTITGKQIATFLQLGLLSVLVYYGVQLVIETMDPTKKRPGQLTRKEADNLLQKIGLKGVKLTEHELSLASTLVDPLTISVNWSDIGGLDSVIKDLKETVILPMRQKSLFRKSHLLSAPKGVLLYGPPGCGKTMIAKATAKTAGCRFINVQVSSLTDKWYGESQKLAAALFTLARKLAPCI</sequence>
<keyword evidence="4" id="KW-1185">Reference proteome</keyword>
<dbReference type="Gene3D" id="3.40.50.300">
    <property type="entry name" value="P-loop containing nucleotide triphosphate hydrolases"/>
    <property type="match status" value="1"/>
</dbReference>
<name>A0A6S7JPQ5_PARCT</name>
<feature type="non-terminal residue" evidence="3">
    <location>
        <position position="183"/>
    </location>
</feature>
<protein>
    <submittedName>
        <fullName evidence="3">ATPase family AAA domain-containing 1, partial</fullName>
    </submittedName>
</protein>
<dbReference type="Pfam" id="PF00004">
    <property type="entry name" value="AAA"/>
    <property type="match status" value="1"/>
</dbReference>
<dbReference type="GO" id="GO:0005524">
    <property type="term" value="F:ATP binding"/>
    <property type="evidence" value="ECO:0007669"/>
    <property type="project" value="UniProtKB-KW"/>
</dbReference>
<evidence type="ECO:0000256" key="1">
    <source>
        <dbReference type="ARBA" id="ARBA00022741"/>
    </source>
</evidence>
<dbReference type="GO" id="GO:0140570">
    <property type="term" value="P:extraction of mislocalized protein from mitochondrial outer membrane"/>
    <property type="evidence" value="ECO:0007669"/>
    <property type="project" value="TreeGrafter"/>
</dbReference>
<dbReference type="InterPro" id="IPR027417">
    <property type="entry name" value="P-loop_NTPase"/>
</dbReference>
<evidence type="ECO:0000313" key="3">
    <source>
        <dbReference type="EMBL" id="CAB4034626.1"/>
    </source>
</evidence>
<dbReference type="SUPFAM" id="SSF52540">
    <property type="entry name" value="P-loop containing nucleoside triphosphate hydrolases"/>
    <property type="match status" value="1"/>
</dbReference>
<proteinExistence type="predicted"/>
<organism evidence="3 4">
    <name type="scientific">Paramuricea clavata</name>
    <name type="common">Red gorgonian</name>
    <name type="synonym">Violescent sea-whip</name>
    <dbReference type="NCBI Taxonomy" id="317549"/>
    <lineage>
        <taxon>Eukaryota</taxon>
        <taxon>Metazoa</taxon>
        <taxon>Cnidaria</taxon>
        <taxon>Anthozoa</taxon>
        <taxon>Octocorallia</taxon>
        <taxon>Malacalcyonacea</taxon>
        <taxon>Plexauridae</taxon>
        <taxon>Paramuricea</taxon>
    </lineage>
</organism>
<reference evidence="3" key="1">
    <citation type="submission" date="2020-04" db="EMBL/GenBank/DDBJ databases">
        <authorList>
            <person name="Alioto T."/>
            <person name="Alioto T."/>
            <person name="Gomez Garrido J."/>
        </authorList>
    </citation>
    <scope>NUCLEOTIDE SEQUENCE</scope>
    <source>
        <strain evidence="3">A484AB</strain>
    </source>
</reference>
<dbReference type="PANTHER" id="PTHR45644">
    <property type="entry name" value="AAA ATPASE, PUTATIVE (AFU_ORTHOLOGUE AFUA_2G12920)-RELATED-RELATED"/>
    <property type="match status" value="1"/>
</dbReference>
<evidence type="ECO:0000256" key="2">
    <source>
        <dbReference type="ARBA" id="ARBA00022840"/>
    </source>
</evidence>
<keyword evidence="2" id="KW-0067">ATP-binding</keyword>
<dbReference type="Proteomes" id="UP001152795">
    <property type="component" value="Unassembled WGS sequence"/>
</dbReference>
<evidence type="ECO:0000313" key="4">
    <source>
        <dbReference type="Proteomes" id="UP001152795"/>
    </source>
</evidence>
<dbReference type="InterPro" id="IPR003959">
    <property type="entry name" value="ATPase_AAA_core"/>
</dbReference>
<dbReference type="GO" id="GO:0016887">
    <property type="term" value="F:ATP hydrolysis activity"/>
    <property type="evidence" value="ECO:0007669"/>
    <property type="project" value="InterPro"/>
</dbReference>
<dbReference type="PANTHER" id="PTHR45644:SF3">
    <property type="entry name" value="FI08533P-RELATED"/>
    <property type="match status" value="1"/>
</dbReference>
<dbReference type="EMBL" id="CACRXK020020280">
    <property type="protein sequence ID" value="CAB4034626.1"/>
    <property type="molecule type" value="Genomic_DNA"/>
</dbReference>
<gene>
    <name evidence="3" type="ORF">PACLA_8A047723</name>
</gene>
<dbReference type="InterPro" id="IPR051701">
    <property type="entry name" value="Mito_OM_Translocase_MSP1"/>
</dbReference>
<comment type="caution">
    <text evidence="3">The sequence shown here is derived from an EMBL/GenBank/DDBJ whole genome shotgun (WGS) entry which is preliminary data.</text>
</comment>
<dbReference type="GO" id="GO:0005741">
    <property type="term" value="C:mitochondrial outer membrane"/>
    <property type="evidence" value="ECO:0007669"/>
    <property type="project" value="TreeGrafter"/>
</dbReference>
<dbReference type="OrthoDB" id="10254455at2759"/>